<reference evidence="14" key="1">
    <citation type="submission" date="2022-04" db="UniProtKB">
        <authorList>
            <consortium name="RefSeq"/>
        </authorList>
    </citation>
    <scope>IDENTIFICATION</scope>
    <source>
        <tissue evidence="14">Leaves</tissue>
    </source>
</reference>
<dbReference type="InterPro" id="IPR036273">
    <property type="entry name" value="CRAL/TRIO_N_dom_sf"/>
</dbReference>
<dbReference type="InterPro" id="IPR044834">
    <property type="entry name" value="PATL"/>
</dbReference>
<evidence type="ECO:0000313" key="13">
    <source>
        <dbReference type="Proteomes" id="UP000235220"/>
    </source>
</evidence>
<dbReference type="PANTHER" id="PTHR45932">
    <property type="entry name" value="PATELLIN-1"/>
    <property type="match status" value="1"/>
</dbReference>
<evidence type="ECO:0000259" key="11">
    <source>
        <dbReference type="PROSITE" id="PS50191"/>
    </source>
</evidence>
<protein>
    <submittedName>
        <fullName evidence="14">patellin-4-like</fullName>
    </submittedName>
</protein>
<evidence type="ECO:0000256" key="6">
    <source>
        <dbReference type="ARBA" id="ARBA00022618"/>
    </source>
</evidence>
<dbReference type="GeneID" id="109020775"/>
<comment type="subcellular location">
    <subcellularLocation>
        <location evidence="2">Cytoplasm</location>
    </subcellularLocation>
    <subcellularLocation>
        <location evidence="1">Membrane</location>
    </subcellularLocation>
</comment>
<evidence type="ECO:0000313" key="14">
    <source>
        <dbReference type="RefSeq" id="XP_018858842.1"/>
    </source>
</evidence>
<comment type="similarity">
    <text evidence="3">Belongs to the patellin family.</text>
</comment>
<evidence type="ECO:0000256" key="4">
    <source>
        <dbReference type="ARBA" id="ARBA00022448"/>
    </source>
</evidence>
<dbReference type="GO" id="GO:0051301">
    <property type="term" value="P:cell division"/>
    <property type="evidence" value="ECO:0007669"/>
    <property type="project" value="UniProtKB-KW"/>
</dbReference>
<dbReference type="SUPFAM" id="SSF46938">
    <property type="entry name" value="CRAL/TRIO N-terminal domain"/>
    <property type="match status" value="1"/>
</dbReference>
<dbReference type="InterPro" id="IPR011074">
    <property type="entry name" value="CRAL/TRIO_N_dom"/>
</dbReference>
<dbReference type="Gene3D" id="2.60.120.680">
    <property type="entry name" value="GOLD domain"/>
    <property type="match status" value="1"/>
</dbReference>
<dbReference type="PANTHER" id="PTHR45932:SF19">
    <property type="entry name" value="PATELLIN-4-LIKE"/>
    <property type="match status" value="1"/>
</dbReference>
<accession>A0A833XUD1</accession>
<feature type="region of interest" description="Disordered" evidence="10">
    <location>
        <begin position="51"/>
        <end position="96"/>
    </location>
</feature>
<keyword evidence="7" id="KW-0446">Lipid-binding</keyword>
<feature type="compositionally biased region" description="Polar residues" evidence="10">
    <location>
        <begin position="147"/>
        <end position="168"/>
    </location>
</feature>
<evidence type="ECO:0000256" key="2">
    <source>
        <dbReference type="ARBA" id="ARBA00004496"/>
    </source>
</evidence>
<evidence type="ECO:0000256" key="3">
    <source>
        <dbReference type="ARBA" id="ARBA00007155"/>
    </source>
</evidence>
<feature type="compositionally biased region" description="Basic and acidic residues" evidence="10">
    <location>
        <begin position="54"/>
        <end position="76"/>
    </location>
</feature>
<dbReference type="InterPro" id="IPR001251">
    <property type="entry name" value="CRAL-TRIO_dom"/>
</dbReference>
<proteinExistence type="inferred from homology"/>
<evidence type="ECO:0000256" key="10">
    <source>
        <dbReference type="SAM" id="MobiDB-lite"/>
    </source>
</evidence>
<feature type="compositionally biased region" description="Basic and acidic residues" evidence="10">
    <location>
        <begin position="1"/>
        <end position="13"/>
    </location>
</feature>
<evidence type="ECO:0000256" key="8">
    <source>
        <dbReference type="ARBA" id="ARBA00023136"/>
    </source>
</evidence>
<dbReference type="GO" id="GO:0016020">
    <property type="term" value="C:membrane"/>
    <property type="evidence" value="ECO:0007669"/>
    <property type="project" value="UniProtKB-SubCell"/>
</dbReference>
<dbReference type="Pfam" id="PF03765">
    <property type="entry name" value="CRAL_TRIO_N"/>
    <property type="match status" value="1"/>
</dbReference>
<dbReference type="InterPro" id="IPR036865">
    <property type="entry name" value="CRAL-TRIO_dom_sf"/>
</dbReference>
<evidence type="ECO:0000256" key="5">
    <source>
        <dbReference type="ARBA" id="ARBA00022490"/>
    </source>
</evidence>
<keyword evidence="13" id="KW-1185">Reference proteome</keyword>
<dbReference type="GO" id="GO:0008289">
    <property type="term" value="F:lipid binding"/>
    <property type="evidence" value="ECO:0007669"/>
    <property type="project" value="UniProtKB-KW"/>
</dbReference>
<dbReference type="Proteomes" id="UP000235220">
    <property type="component" value="Chromosome 2"/>
</dbReference>
<accession>A0A2I4HRT4</accession>
<dbReference type="InterPro" id="IPR009038">
    <property type="entry name" value="GOLD_dom"/>
</dbReference>
<keyword evidence="9" id="KW-0131">Cell cycle</keyword>
<keyword evidence="5" id="KW-0963">Cytoplasm</keyword>
<dbReference type="CDD" id="cd00170">
    <property type="entry name" value="SEC14"/>
    <property type="match status" value="1"/>
</dbReference>
<dbReference type="GO" id="GO:0005737">
    <property type="term" value="C:cytoplasm"/>
    <property type="evidence" value="ECO:0007669"/>
    <property type="project" value="UniProtKB-SubCell"/>
</dbReference>
<dbReference type="SMART" id="SM01100">
    <property type="entry name" value="CRAL_TRIO_N"/>
    <property type="match status" value="1"/>
</dbReference>
<feature type="region of interest" description="Disordered" evidence="10">
    <location>
        <begin position="127"/>
        <end position="168"/>
    </location>
</feature>
<gene>
    <name evidence="14" type="primary">LOC109020775</name>
</gene>
<feature type="region of interest" description="Disordered" evidence="10">
    <location>
        <begin position="1"/>
        <end position="22"/>
    </location>
</feature>
<dbReference type="Gene3D" id="3.40.525.10">
    <property type="entry name" value="CRAL-TRIO lipid binding domain"/>
    <property type="match status" value="1"/>
</dbReference>
<keyword evidence="6" id="KW-0132">Cell division</keyword>
<feature type="domain" description="GOLD" evidence="12">
    <location>
        <begin position="511"/>
        <end position="612"/>
    </location>
</feature>
<evidence type="ECO:0000256" key="9">
    <source>
        <dbReference type="ARBA" id="ARBA00023306"/>
    </source>
</evidence>
<dbReference type="Pfam" id="PF25099">
    <property type="entry name" value="GOLD_PATL1_C"/>
    <property type="match status" value="1"/>
</dbReference>
<keyword evidence="8" id="KW-0472">Membrane</keyword>
<dbReference type="Gramene" id="Jr02_08600_p1">
    <property type="protein sequence ID" value="cds.Jr02_08600_p1"/>
    <property type="gene ID" value="Jr02_08600"/>
</dbReference>
<evidence type="ECO:0000256" key="7">
    <source>
        <dbReference type="ARBA" id="ARBA00023121"/>
    </source>
</evidence>
<dbReference type="PROSITE" id="PS50191">
    <property type="entry name" value="CRAL_TRIO"/>
    <property type="match status" value="1"/>
</dbReference>
<dbReference type="AlphaFoldDB" id="A0A833XUD1"/>
<dbReference type="SUPFAM" id="SSF52087">
    <property type="entry name" value="CRAL/TRIO domain"/>
    <property type="match status" value="1"/>
</dbReference>
<evidence type="ECO:0000256" key="1">
    <source>
        <dbReference type="ARBA" id="ARBA00004370"/>
    </source>
</evidence>
<evidence type="ECO:0000259" key="12">
    <source>
        <dbReference type="PROSITE" id="PS50866"/>
    </source>
</evidence>
<dbReference type="RefSeq" id="XP_018858842.1">
    <property type="nucleotide sequence ID" value="XM_019003297.2"/>
</dbReference>
<dbReference type="OrthoDB" id="75724at2759"/>
<feature type="region of interest" description="Disordered" evidence="10">
    <location>
        <begin position="237"/>
        <end position="258"/>
    </location>
</feature>
<organism evidence="14">
    <name type="scientific">Juglans regia</name>
    <name type="common">English walnut</name>
    <dbReference type="NCBI Taxonomy" id="51240"/>
    <lineage>
        <taxon>Eukaryota</taxon>
        <taxon>Viridiplantae</taxon>
        <taxon>Streptophyta</taxon>
        <taxon>Embryophyta</taxon>
        <taxon>Tracheophyta</taxon>
        <taxon>Spermatophyta</taxon>
        <taxon>Magnoliopsida</taxon>
        <taxon>eudicotyledons</taxon>
        <taxon>Gunneridae</taxon>
        <taxon>Pentapetalae</taxon>
        <taxon>rosids</taxon>
        <taxon>fabids</taxon>
        <taxon>Fagales</taxon>
        <taxon>Juglandaceae</taxon>
        <taxon>Juglans</taxon>
    </lineage>
</organism>
<keyword evidence="4" id="KW-0813">Transport</keyword>
<dbReference type="STRING" id="51240.A0A2I4HRT4"/>
<dbReference type="Pfam" id="PF00650">
    <property type="entry name" value="CRAL_TRIO"/>
    <property type="match status" value="1"/>
</dbReference>
<sequence length="619" mass="71200">MAKTTEVDGKQEQKPSQNVESEDVIVAKVEGVEQNGEPKEDNVQKMEEVIDNGKNVHELTEKKVEEKESKAERKDMSSSPVAEKNTSPREESNFLSHLKVHEKKAFAKLKMKIDEVIKGKLWIHENKNNVDETVEKKKKDEAERSDVNSQPPLTVERSSSYSDMSNFPSDWKEYEKKALAELRAKVEESINGNHLFKGKKEQMDLQENAKSLKKVRKEIREKKEEKSEENEKLVLEGIEEENADKNGAKESKESKQDKTHLPIEEENLNVDKDIALWEIPLLPSKGDNATDIILLKFLKAREFKVNDAFEMLRNTLQWRKENNIDSILKESIDSTELDMMCYMNGLDRQGHPVCYNNFGLLGDNEMYNKMLGTEEKHEKFLRWRVQLMEKGIQKLDFKPGGVSSLLQISNLRNTSGPSKKELWCSIKQVVGLLQDNYPEFVEKNIFINVPFWFYAFTALLSPFLTQQTRSKFVFARPSKVTETLLKYIPAEEIPVHCGGLKQENDSEFSIEDAVMEVVVKAGSTETINIPVSEAGTTLIWELSVTGWEVNYKEEFEPSHEGSYSIIVQRERKMGVQEGPVRNSFKNKEPGKVMLIVQNLSFKKKRILYRHKIKKISSST</sequence>
<dbReference type="PROSITE" id="PS50866">
    <property type="entry name" value="GOLD"/>
    <property type="match status" value="1"/>
</dbReference>
<feature type="compositionally biased region" description="Basic and acidic residues" evidence="10">
    <location>
        <begin position="243"/>
        <end position="258"/>
    </location>
</feature>
<dbReference type="InterPro" id="IPR056794">
    <property type="entry name" value="PATL1-6_C_GOLD"/>
</dbReference>
<dbReference type="SMART" id="SM00516">
    <property type="entry name" value="SEC14"/>
    <property type="match status" value="1"/>
</dbReference>
<name>A0A833XUD1_JUGRE</name>
<feature type="domain" description="CRAL-TRIO" evidence="11">
    <location>
        <begin position="345"/>
        <end position="505"/>
    </location>
</feature>
<feature type="compositionally biased region" description="Basic and acidic residues" evidence="10">
    <location>
        <begin position="127"/>
        <end position="146"/>
    </location>
</feature>
<dbReference type="KEGG" id="jre:109020775"/>